<reference evidence="8 9" key="1">
    <citation type="submission" date="2018-07" db="EMBL/GenBank/DDBJ databases">
        <title>The complete nuclear genome of the prasinophyte Chloropicon primus (CCMP1205).</title>
        <authorList>
            <person name="Pombert J.-F."/>
            <person name="Otis C."/>
            <person name="Turmel M."/>
            <person name="Lemieux C."/>
        </authorList>
    </citation>
    <scope>NUCLEOTIDE SEQUENCE [LARGE SCALE GENOMIC DNA]</scope>
    <source>
        <strain evidence="8 9">CCMP1205</strain>
    </source>
</reference>
<dbReference type="OrthoDB" id="445007at2759"/>
<dbReference type="PROSITE" id="PS51195">
    <property type="entry name" value="Q_MOTIF"/>
    <property type="match status" value="1"/>
</dbReference>
<keyword evidence="3" id="KW-0547">Nucleotide-binding</keyword>
<dbReference type="EMBL" id="CP031040">
    <property type="protein sequence ID" value="QDZ22317.1"/>
    <property type="molecule type" value="Genomic_DNA"/>
</dbReference>
<dbReference type="STRING" id="1764295.A0A5B8MPG2"/>
<gene>
    <name evidence="8" type="ORF">A3770_07p48350</name>
</gene>
<feature type="short sequence motif" description="Q motif" evidence="6">
    <location>
        <begin position="161"/>
        <end position="189"/>
    </location>
</feature>
<dbReference type="Pfam" id="PF05721">
    <property type="entry name" value="PhyH"/>
    <property type="match status" value="1"/>
</dbReference>
<evidence type="ECO:0000256" key="4">
    <source>
        <dbReference type="ARBA" id="ARBA00022840"/>
    </source>
</evidence>
<evidence type="ECO:0000256" key="3">
    <source>
        <dbReference type="ARBA" id="ARBA00022741"/>
    </source>
</evidence>
<evidence type="ECO:0000259" key="7">
    <source>
        <dbReference type="PROSITE" id="PS51195"/>
    </source>
</evidence>
<dbReference type="GO" id="GO:0003724">
    <property type="term" value="F:RNA helicase activity"/>
    <property type="evidence" value="ECO:0007669"/>
    <property type="project" value="InterPro"/>
</dbReference>
<dbReference type="Proteomes" id="UP000316726">
    <property type="component" value="Chromosome 7"/>
</dbReference>
<accession>A0A5B8MPG2</accession>
<evidence type="ECO:0000256" key="1">
    <source>
        <dbReference type="ARBA" id="ARBA00001962"/>
    </source>
</evidence>
<evidence type="ECO:0000256" key="5">
    <source>
        <dbReference type="ARBA" id="ARBA00023004"/>
    </source>
</evidence>
<evidence type="ECO:0000313" key="8">
    <source>
        <dbReference type="EMBL" id="QDZ22317.1"/>
    </source>
</evidence>
<dbReference type="InterPro" id="IPR008775">
    <property type="entry name" value="Phytyl_CoA_dOase-like"/>
</dbReference>
<dbReference type="PANTHER" id="PTHR20883:SF15">
    <property type="entry name" value="PHYTANOYL-COA DIOXYGENASE DOMAIN-CONTAINING PROTEIN 1"/>
    <property type="match status" value="1"/>
</dbReference>
<dbReference type="PANTHER" id="PTHR20883">
    <property type="entry name" value="PHYTANOYL-COA DIOXYGENASE DOMAIN CONTAINING 1"/>
    <property type="match status" value="1"/>
</dbReference>
<proteinExistence type="predicted"/>
<sequence>MSRPFQRALAGKKWPRVEDGTGLEVHRRVARHGVRRGGGRLSLAGPCRALLSEEQKASYEAEGFLVLEDFASKQQVEELRGRGEDLVRAFDPETISIFSTKKQEKTMNGKANMDSRQYFLDSASNVSFFFEEGAFDDEGKLKQSKDTSINKIGHALHDLDPSFRKFSRSEKMKSMLESLGYLRPTPVQSMYIFKQPRIGGEVVPHQDSTFLYTDPPSVIGIWLALEDATVENGCLWGWKGSHKAKGVERRMVLDSQGEIVFDKDPVPHDLGEYKPIEAKAGTLVIFHGQFYHMSYENKSNKSRHAYTFHVVEGAEGFEWAENNWLRRKDGFPFESM</sequence>
<protein>
    <submittedName>
        <fullName evidence="8">Phytanoyl-CoA dioxygenase</fullName>
    </submittedName>
</protein>
<feature type="domain" description="DEAD-box RNA helicase Q" evidence="7">
    <location>
        <begin position="161"/>
        <end position="189"/>
    </location>
</feature>
<dbReference type="GO" id="GO:0005524">
    <property type="term" value="F:ATP binding"/>
    <property type="evidence" value="ECO:0007669"/>
    <property type="project" value="UniProtKB-KW"/>
</dbReference>
<name>A0A5B8MPG2_9CHLO</name>
<dbReference type="SUPFAM" id="SSF51197">
    <property type="entry name" value="Clavaminate synthase-like"/>
    <property type="match status" value="1"/>
</dbReference>
<dbReference type="GO" id="GO:0051213">
    <property type="term" value="F:dioxygenase activity"/>
    <property type="evidence" value="ECO:0007669"/>
    <property type="project" value="UniProtKB-KW"/>
</dbReference>
<keyword evidence="8" id="KW-0560">Oxidoreductase</keyword>
<keyword evidence="8" id="KW-0223">Dioxygenase</keyword>
<keyword evidence="5" id="KW-0408">Iron</keyword>
<evidence type="ECO:0000313" key="9">
    <source>
        <dbReference type="Proteomes" id="UP000316726"/>
    </source>
</evidence>
<dbReference type="InterPro" id="IPR014014">
    <property type="entry name" value="RNA_helicase_DEAD_Q_motif"/>
</dbReference>
<keyword evidence="4" id="KW-0067">ATP-binding</keyword>
<organism evidence="8 9">
    <name type="scientific">Chloropicon primus</name>
    <dbReference type="NCBI Taxonomy" id="1764295"/>
    <lineage>
        <taxon>Eukaryota</taxon>
        <taxon>Viridiplantae</taxon>
        <taxon>Chlorophyta</taxon>
        <taxon>Chloropicophyceae</taxon>
        <taxon>Chloropicales</taxon>
        <taxon>Chloropicaceae</taxon>
        <taxon>Chloropicon</taxon>
    </lineage>
</organism>
<evidence type="ECO:0000256" key="2">
    <source>
        <dbReference type="ARBA" id="ARBA00022723"/>
    </source>
</evidence>
<keyword evidence="2" id="KW-0479">Metal-binding</keyword>
<dbReference type="GO" id="GO:0046872">
    <property type="term" value="F:metal ion binding"/>
    <property type="evidence" value="ECO:0007669"/>
    <property type="project" value="UniProtKB-KW"/>
</dbReference>
<dbReference type="Gene3D" id="2.60.120.620">
    <property type="entry name" value="q2cbj1_9rhob like domain"/>
    <property type="match status" value="1"/>
</dbReference>
<evidence type="ECO:0000256" key="6">
    <source>
        <dbReference type="PROSITE-ProRule" id="PRU00552"/>
    </source>
</evidence>
<keyword evidence="9" id="KW-1185">Reference proteome</keyword>
<comment type="cofactor">
    <cofactor evidence="1">
        <name>Fe cation</name>
        <dbReference type="ChEBI" id="CHEBI:24875"/>
    </cofactor>
</comment>
<dbReference type="AlphaFoldDB" id="A0A5B8MPG2"/>